<accession>A0A931LZ71</accession>
<dbReference type="AlphaFoldDB" id="A0A931LZ71"/>
<dbReference type="EMBL" id="JACOSL010000063">
    <property type="protein sequence ID" value="MBI1757465.1"/>
    <property type="molecule type" value="Genomic_DNA"/>
</dbReference>
<keyword evidence="1" id="KW-0472">Membrane</keyword>
<gene>
    <name evidence="2" type="ORF">HYR64_10210</name>
</gene>
<keyword evidence="1" id="KW-0812">Transmembrane</keyword>
<keyword evidence="1" id="KW-1133">Transmembrane helix</keyword>
<name>A0A931LZ71_FIMGI</name>
<proteinExistence type="predicted"/>
<dbReference type="Proteomes" id="UP000727962">
    <property type="component" value="Unassembled WGS sequence"/>
</dbReference>
<evidence type="ECO:0000256" key="1">
    <source>
        <dbReference type="SAM" id="Phobius"/>
    </source>
</evidence>
<reference evidence="2" key="1">
    <citation type="submission" date="2020-07" db="EMBL/GenBank/DDBJ databases">
        <title>Huge and variable diversity of episymbiotic CPR bacteria and DPANN archaea in groundwater ecosystems.</title>
        <authorList>
            <person name="He C.Y."/>
            <person name="Keren R."/>
            <person name="Whittaker M."/>
            <person name="Farag I.F."/>
            <person name="Doudna J."/>
            <person name="Cate J.H.D."/>
            <person name="Banfield J.F."/>
        </authorList>
    </citation>
    <scope>NUCLEOTIDE SEQUENCE</scope>
    <source>
        <strain evidence="2">NC_groundwater_17_Pr7_B-0.1um_64_12</strain>
    </source>
</reference>
<organism evidence="2 3">
    <name type="scientific">Fimbriimonas ginsengisoli</name>
    <dbReference type="NCBI Taxonomy" id="1005039"/>
    <lineage>
        <taxon>Bacteria</taxon>
        <taxon>Bacillati</taxon>
        <taxon>Armatimonadota</taxon>
        <taxon>Fimbriimonadia</taxon>
        <taxon>Fimbriimonadales</taxon>
        <taxon>Fimbriimonadaceae</taxon>
        <taxon>Fimbriimonas</taxon>
    </lineage>
</organism>
<evidence type="ECO:0000313" key="2">
    <source>
        <dbReference type="EMBL" id="MBI1757465.1"/>
    </source>
</evidence>
<sequence length="241" mass="27304">MVTELSVAKGRALIRKRHRLIALLLALLLANGVLLWWIAVGKDAWKGEYRRSYARIGAVLADGERLLDPSEGATFEFQMHLCEGVIDRSRRLKDEVSALATPNDQAVEAKSRLLQLLETNAECAQLANDASYARMKVRASFDACQQLCEDNGMDALGVMALNDVVHKQSHKEDPLQLLSPVEMDRLLTWSKLPPWLKHRLDDLWLESKRVDDKKEECEAKLVILHRLEFDYKTRVGLDTGS</sequence>
<protein>
    <submittedName>
        <fullName evidence="2">Uncharacterized protein</fullName>
    </submittedName>
</protein>
<comment type="caution">
    <text evidence="2">The sequence shown here is derived from an EMBL/GenBank/DDBJ whole genome shotgun (WGS) entry which is preliminary data.</text>
</comment>
<evidence type="ECO:0000313" key="3">
    <source>
        <dbReference type="Proteomes" id="UP000727962"/>
    </source>
</evidence>
<feature type="transmembrane region" description="Helical" evidence="1">
    <location>
        <begin position="20"/>
        <end position="39"/>
    </location>
</feature>